<dbReference type="InterPro" id="IPR036249">
    <property type="entry name" value="Thioredoxin-like_sf"/>
</dbReference>
<dbReference type="PROSITE" id="PS51379">
    <property type="entry name" value="4FE4S_FER_2"/>
    <property type="match status" value="2"/>
</dbReference>
<evidence type="ECO:0000313" key="8">
    <source>
        <dbReference type="Proteomes" id="UP000287233"/>
    </source>
</evidence>
<evidence type="ECO:0000256" key="3">
    <source>
        <dbReference type="ARBA" id="ARBA00022723"/>
    </source>
</evidence>
<dbReference type="FunFam" id="3.40.50.11540:FF:000001">
    <property type="entry name" value="NADH dehydrogenase [ubiquinone] flavoprotein 1, mitochondrial"/>
    <property type="match status" value="1"/>
</dbReference>
<dbReference type="SUPFAM" id="SSF140490">
    <property type="entry name" value="Nqo1C-terminal domain-like"/>
    <property type="match status" value="1"/>
</dbReference>
<dbReference type="Gene3D" id="1.20.1440.230">
    <property type="entry name" value="NADH-ubiquinone oxidoreductase 51kDa subunit, iron-sulphur binding domain"/>
    <property type="match status" value="1"/>
</dbReference>
<dbReference type="Gene3D" id="6.10.250.1450">
    <property type="match status" value="1"/>
</dbReference>
<dbReference type="InterPro" id="IPR011538">
    <property type="entry name" value="Nuo51_FMN-bd"/>
</dbReference>
<reference evidence="8" key="1">
    <citation type="submission" date="2018-12" db="EMBL/GenBank/DDBJ databases">
        <title>Complete genome sequence of an uncultured bacterium of the candidate phylum Bipolaricaulota.</title>
        <authorList>
            <person name="Kadnikov V.V."/>
            <person name="Mardanov A.V."/>
            <person name="Beletsky A.V."/>
            <person name="Frank Y.A."/>
            <person name="Karnachuk O.V."/>
            <person name="Ravin N.V."/>
        </authorList>
    </citation>
    <scope>NUCLEOTIDE SEQUENCE [LARGE SCALE GENOMIC DNA]</scope>
</reference>
<dbReference type="SUPFAM" id="SSF142019">
    <property type="entry name" value="Nqo1 FMN-binding domain-like"/>
    <property type="match status" value="1"/>
</dbReference>
<dbReference type="KEGG" id="bih:BIP78_0423"/>
<dbReference type="CDD" id="cd02980">
    <property type="entry name" value="TRX_Fd_family"/>
    <property type="match status" value="1"/>
</dbReference>
<dbReference type="SUPFAM" id="SSF52833">
    <property type="entry name" value="Thioredoxin-like"/>
    <property type="match status" value="1"/>
</dbReference>
<dbReference type="AlphaFoldDB" id="A0A410FSL7"/>
<protein>
    <submittedName>
        <fullName evidence="7">NADH-ubiquinone oxidoreductase chain F</fullName>
    </submittedName>
</protein>
<dbReference type="InterPro" id="IPR017896">
    <property type="entry name" value="4Fe4S_Fe-S-bd"/>
</dbReference>
<proteinExistence type="inferred from homology"/>
<dbReference type="Gene3D" id="3.10.20.600">
    <property type="match status" value="1"/>
</dbReference>
<dbReference type="Gene3D" id="3.30.70.20">
    <property type="match status" value="2"/>
</dbReference>
<dbReference type="SUPFAM" id="SSF142984">
    <property type="entry name" value="Nqo1 middle domain-like"/>
    <property type="match status" value="1"/>
</dbReference>
<dbReference type="Proteomes" id="UP000287233">
    <property type="component" value="Chromosome"/>
</dbReference>
<name>A0A410FSL7_BIPS1</name>
<sequence length="591" mass="63093">MSEHTVFRVGLASCGIASGAGPVYDRLRSILAEREGVELQQVGCIGLCFHEPLVEVEAGGKRHLYGEVTPEAVEAIVAFHLRGEGDVKGNLVFTTDGDAPENGMLARQVRIVLRNCGLVDPERIEDSLARSGYGGLTRALQMKPEEIIAEVEKSGLRGRGGAGFSTGLKWKFTRSAPGDVKYVVCNADEGDPGAFMDRSVLEGDPHSVLEGMAICARAVGATEGVIYCRAEYPLAVRRLEIAIAQARAAGYLGENILGSGFSFEVHVKEGAGAFVCGEETALLASIEGRRGMPRPRPPFPAQRGLWGKPTVINNVETFANVPWILVHGADAFARHGIGRSRGTKVFALAGKVRKGGLVEVPMGMPLRELVEGIGGGVAEGHTIKAVQMGGPSGGCIPAELLDTPVDYESITATGAIMGSGGMVVLDDTSCMVDVARFFLHFTQGESCGKCPFCRIGTRRMLEILERICRGEGETEDLARLEELSVQVKDGSLCGLGQTAPNPVLTTLRYFRNEYEAHIRDKRCPAKVCTALVHYRIDPGTCIGCTLCARQCPVRAIAGERRKVHTIADETCVRCGQCVAVCPVGAITVESP</sequence>
<dbReference type="InterPro" id="IPR017900">
    <property type="entry name" value="4Fe4S_Fe_S_CS"/>
</dbReference>
<keyword evidence="5" id="KW-0411">Iron-sulfur</keyword>
<dbReference type="InterPro" id="IPR037207">
    <property type="entry name" value="Nuop51_4Fe4S-bd_sf"/>
</dbReference>
<evidence type="ECO:0000259" key="6">
    <source>
        <dbReference type="PROSITE" id="PS51379"/>
    </source>
</evidence>
<dbReference type="Pfam" id="PF01512">
    <property type="entry name" value="Complex1_51K"/>
    <property type="match status" value="1"/>
</dbReference>
<keyword evidence="7" id="KW-0830">Ubiquinone</keyword>
<gene>
    <name evidence="7" type="ORF">BIP78_0423</name>
</gene>
<comment type="similarity">
    <text evidence="1">Belongs to the complex I 51 kDa subunit family.</text>
</comment>
<evidence type="ECO:0000256" key="1">
    <source>
        <dbReference type="ARBA" id="ARBA00007523"/>
    </source>
</evidence>
<dbReference type="PROSITE" id="PS00198">
    <property type="entry name" value="4FE4S_FER_1"/>
    <property type="match status" value="1"/>
</dbReference>
<dbReference type="SUPFAM" id="SSF54862">
    <property type="entry name" value="4Fe-4S ferredoxins"/>
    <property type="match status" value="1"/>
</dbReference>
<feature type="domain" description="4Fe-4S ferredoxin-type" evidence="6">
    <location>
        <begin position="532"/>
        <end position="561"/>
    </location>
</feature>
<evidence type="ECO:0000256" key="5">
    <source>
        <dbReference type="ARBA" id="ARBA00023014"/>
    </source>
</evidence>
<dbReference type="PANTHER" id="PTHR43578:SF3">
    <property type="entry name" value="NADH-QUINONE OXIDOREDUCTASE SUBUNIT F"/>
    <property type="match status" value="1"/>
</dbReference>
<keyword evidence="4" id="KW-0408">Iron</keyword>
<dbReference type="Gene3D" id="3.40.50.11540">
    <property type="entry name" value="NADH-ubiquinone oxidoreductase 51kDa subunit"/>
    <property type="match status" value="1"/>
</dbReference>
<dbReference type="EMBL" id="CP034928">
    <property type="protein sequence ID" value="QAA76189.1"/>
    <property type="molecule type" value="Genomic_DNA"/>
</dbReference>
<dbReference type="Pfam" id="PF14697">
    <property type="entry name" value="Fer4_21"/>
    <property type="match status" value="1"/>
</dbReference>
<evidence type="ECO:0000313" key="7">
    <source>
        <dbReference type="EMBL" id="QAA76189.1"/>
    </source>
</evidence>
<dbReference type="PANTHER" id="PTHR43578">
    <property type="entry name" value="NADH-QUINONE OXIDOREDUCTASE SUBUNIT F"/>
    <property type="match status" value="1"/>
</dbReference>
<dbReference type="FunFam" id="1.20.1440.230:FF:000001">
    <property type="entry name" value="Mitochondrial NADH dehydrogenase flavoprotein 1"/>
    <property type="match status" value="1"/>
</dbReference>
<dbReference type="InterPro" id="IPR019575">
    <property type="entry name" value="Nuop51_4Fe4S-bd"/>
</dbReference>
<organism evidence="7 8">
    <name type="scientific">Bipolaricaulis sibiricus</name>
    <dbReference type="NCBI Taxonomy" id="2501609"/>
    <lineage>
        <taxon>Bacteria</taxon>
        <taxon>Candidatus Bipolaricaulota</taxon>
        <taxon>Candidatus Bipolaricaulia</taxon>
        <taxon>Candidatus Bipolaricaulales</taxon>
        <taxon>Candidatus Bipolaricaulaceae</taxon>
        <taxon>Candidatus Bipolaricaulis</taxon>
    </lineage>
</organism>
<dbReference type="GO" id="GO:0046872">
    <property type="term" value="F:metal ion binding"/>
    <property type="evidence" value="ECO:0007669"/>
    <property type="project" value="UniProtKB-KW"/>
</dbReference>
<dbReference type="Gene3D" id="3.40.30.10">
    <property type="entry name" value="Glutaredoxin"/>
    <property type="match status" value="1"/>
</dbReference>
<dbReference type="InterPro" id="IPR037225">
    <property type="entry name" value="Nuo51_FMN-bd_sf"/>
</dbReference>
<evidence type="ECO:0000256" key="2">
    <source>
        <dbReference type="ARBA" id="ARBA00022485"/>
    </source>
</evidence>
<keyword evidence="3" id="KW-0479">Metal-binding</keyword>
<feature type="domain" description="4Fe-4S ferredoxin-type" evidence="6">
    <location>
        <begin position="562"/>
        <end position="591"/>
    </location>
</feature>
<dbReference type="GO" id="GO:0051539">
    <property type="term" value="F:4 iron, 4 sulfur cluster binding"/>
    <property type="evidence" value="ECO:0007669"/>
    <property type="project" value="UniProtKB-KW"/>
</dbReference>
<dbReference type="Pfam" id="PF10589">
    <property type="entry name" value="NADH_4Fe-4S"/>
    <property type="match status" value="1"/>
</dbReference>
<evidence type="ECO:0000256" key="4">
    <source>
        <dbReference type="ARBA" id="ARBA00023004"/>
    </source>
</evidence>
<accession>A0A410FSL7</accession>
<dbReference type="SMART" id="SM00928">
    <property type="entry name" value="NADH_4Fe-4S"/>
    <property type="match status" value="1"/>
</dbReference>
<keyword evidence="2" id="KW-0004">4Fe-4S</keyword>